<dbReference type="AlphaFoldDB" id="A0A538TUY8"/>
<accession>A0A538TUY8</accession>
<name>A0A538TUY8_UNCEI</name>
<evidence type="ECO:0008006" key="4">
    <source>
        <dbReference type="Google" id="ProtNLM"/>
    </source>
</evidence>
<reference evidence="2 3" key="1">
    <citation type="journal article" date="2019" name="Nat. Microbiol.">
        <title>Mediterranean grassland soil C-N compound turnover is dependent on rainfall and depth, and is mediated by genomically divergent microorganisms.</title>
        <authorList>
            <person name="Diamond S."/>
            <person name="Andeer P.F."/>
            <person name="Li Z."/>
            <person name="Crits-Christoph A."/>
            <person name="Burstein D."/>
            <person name="Anantharaman K."/>
            <person name="Lane K.R."/>
            <person name="Thomas B.C."/>
            <person name="Pan C."/>
            <person name="Northen T.R."/>
            <person name="Banfield J.F."/>
        </authorList>
    </citation>
    <scope>NUCLEOTIDE SEQUENCE [LARGE SCALE GENOMIC DNA]</scope>
    <source>
        <strain evidence="2">WS_8</strain>
    </source>
</reference>
<evidence type="ECO:0000313" key="3">
    <source>
        <dbReference type="Proteomes" id="UP000316609"/>
    </source>
</evidence>
<feature type="chain" id="PRO_5021792251" description="Porin family protein" evidence="1">
    <location>
        <begin position="24"/>
        <end position="164"/>
    </location>
</feature>
<dbReference type="InterPro" id="IPR011250">
    <property type="entry name" value="OMP/PagP_B-barrel"/>
</dbReference>
<sequence>MRKRLAFVGLIAVGVLCSASAHAQKAVVGGWGPRVGFSSGPDQIIFGGQLIIGEIAPNLTFDPNLDLGLGDDATVIGLNFHLHHHFAVARSQWRPYVGAGAGINFVQLDRPPGFSDESETDVGGNLIVGAGVPTSSGNRFFSELKLGLGDTADMKLLVGWNFKI</sequence>
<evidence type="ECO:0000256" key="1">
    <source>
        <dbReference type="SAM" id="SignalP"/>
    </source>
</evidence>
<gene>
    <name evidence="2" type="ORF">E6K78_04810</name>
</gene>
<dbReference type="Proteomes" id="UP000316609">
    <property type="component" value="Unassembled WGS sequence"/>
</dbReference>
<dbReference type="Gene3D" id="2.40.160.20">
    <property type="match status" value="1"/>
</dbReference>
<keyword evidence="1" id="KW-0732">Signal</keyword>
<proteinExistence type="predicted"/>
<dbReference type="EMBL" id="VBOY01000039">
    <property type="protein sequence ID" value="TMQ67425.1"/>
    <property type="molecule type" value="Genomic_DNA"/>
</dbReference>
<comment type="caution">
    <text evidence="2">The sequence shown here is derived from an EMBL/GenBank/DDBJ whole genome shotgun (WGS) entry which is preliminary data.</text>
</comment>
<dbReference type="SUPFAM" id="SSF56925">
    <property type="entry name" value="OMPA-like"/>
    <property type="match status" value="1"/>
</dbReference>
<feature type="signal peptide" evidence="1">
    <location>
        <begin position="1"/>
        <end position="23"/>
    </location>
</feature>
<evidence type="ECO:0000313" key="2">
    <source>
        <dbReference type="EMBL" id="TMQ67425.1"/>
    </source>
</evidence>
<protein>
    <recommendedName>
        <fullName evidence="4">Porin family protein</fullName>
    </recommendedName>
</protein>
<organism evidence="2 3">
    <name type="scientific">Eiseniibacteriota bacterium</name>
    <dbReference type="NCBI Taxonomy" id="2212470"/>
    <lineage>
        <taxon>Bacteria</taxon>
        <taxon>Candidatus Eiseniibacteriota</taxon>
    </lineage>
</organism>